<keyword evidence="2" id="KW-1185">Reference proteome</keyword>
<accession>A0ABQ2DHC4</accession>
<organism evidence="1 2">
    <name type="scientific">Deinococcus roseus</name>
    <dbReference type="NCBI Taxonomy" id="392414"/>
    <lineage>
        <taxon>Bacteria</taxon>
        <taxon>Thermotogati</taxon>
        <taxon>Deinococcota</taxon>
        <taxon>Deinococci</taxon>
        <taxon>Deinococcales</taxon>
        <taxon>Deinococcaceae</taxon>
        <taxon>Deinococcus</taxon>
    </lineage>
</organism>
<dbReference type="Proteomes" id="UP000632222">
    <property type="component" value="Unassembled WGS sequence"/>
</dbReference>
<evidence type="ECO:0000313" key="2">
    <source>
        <dbReference type="Proteomes" id="UP000632222"/>
    </source>
</evidence>
<dbReference type="EMBL" id="BMOD01000033">
    <property type="protein sequence ID" value="GGJ55641.1"/>
    <property type="molecule type" value="Genomic_DNA"/>
</dbReference>
<comment type="caution">
    <text evidence="1">The sequence shown here is derived from an EMBL/GenBank/DDBJ whole genome shotgun (WGS) entry which is preliminary data.</text>
</comment>
<protein>
    <submittedName>
        <fullName evidence="1">Uncharacterized protein</fullName>
    </submittedName>
</protein>
<evidence type="ECO:0000313" key="1">
    <source>
        <dbReference type="EMBL" id="GGJ55641.1"/>
    </source>
</evidence>
<sequence length="81" mass="8988">MSDNPPQSHPAPTPLGHIKEALAGTDWPLLAQQKATLVDIQDLEQDHHYSERLLGLVHWMDSLMDAAQADGFPVVFNPPEH</sequence>
<reference evidence="2" key="1">
    <citation type="journal article" date="2019" name="Int. J. Syst. Evol. Microbiol.">
        <title>The Global Catalogue of Microorganisms (GCM) 10K type strain sequencing project: providing services to taxonomists for standard genome sequencing and annotation.</title>
        <authorList>
            <consortium name="The Broad Institute Genomics Platform"/>
            <consortium name="The Broad Institute Genome Sequencing Center for Infectious Disease"/>
            <person name="Wu L."/>
            <person name="Ma J."/>
        </authorList>
    </citation>
    <scope>NUCLEOTIDE SEQUENCE [LARGE SCALE GENOMIC DNA]</scope>
    <source>
        <strain evidence="2">JCM 14370</strain>
    </source>
</reference>
<proteinExistence type="predicted"/>
<name>A0ABQ2DHC4_9DEIO</name>
<dbReference type="RefSeq" id="WP_189008006.1">
    <property type="nucleotide sequence ID" value="NZ_BMOD01000033.1"/>
</dbReference>
<gene>
    <name evidence="1" type="ORF">GCM10008938_47270</name>
</gene>